<keyword evidence="1" id="KW-1133">Transmembrane helix</keyword>
<feature type="transmembrane region" description="Helical" evidence="1">
    <location>
        <begin position="84"/>
        <end position="104"/>
    </location>
</feature>
<feature type="transmembrane region" description="Helical" evidence="1">
    <location>
        <begin position="619"/>
        <end position="642"/>
    </location>
</feature>
<organism evidence="2 3">
    <name type="scientific">Nonomuraea polychroma</name>
    <dbReference type="NCBI Taxonomy" id="46176"/>
    <lineage>
        <taxon>Bacteria</taxon>
        <taxon>Bacillati</taxon>
        <taxon>Actinomycetota</taxon>
        <taxon>Actinomycetes</taxon>
        <taxon>Streptosporangiales</taxon>
        <taxon>Streptosporangiaceae</taxon>
        <taxon>Nonomuraea</taxon>
    </lineage>
</organism>
<feature type="transmembrane region" description="Helical" evidence="1">
    <location>
        <begin position="714"/>
        <end position="735"/>
    </location>
</feature>
<evidence type="ECO:0000313" key="2">
    <source>
        <dbReference type="EMBL" id="RVX40772.1"/>
    </source>
</evidence>
<keyword evidence="1" id="KW-0472">Membrane</keyword>
<dbReference type="Proteomes" id="UP000284824">
    <property type="component" value="Unassembled WGS sequence"/>
</dbReference>
<keyword evidence="1" id="KW-0812">Transmembrane</keyword>
<feature type="transmembrane region" description="Helical" evidence="1">
    <location>
        <begin position="576"/>
        <end position="598"/>
    </location>
</feature>
<gene>
    <name evidence="2" type="ORF">EDD27_3197</name>
</gene>
<evidence type="ECO:0000256" key="1">
    <source>
        <dbReference type="SAM" id="Phobius"/>
    </source>
</evidence>
<feature type="transmembrane region" description="Helical" evidence="1">
    <location>
        <begin position="334"/>
        <end position="355"/>
    </location>
</feature>
<feature type="transmembrane region" description="Helical" evidence="1">
    <location>
        <begin position="546"/>
        <end position="564"/>
    </location>
</feature>
<feature type="transmembrane region" description="Helical" evidence="1">
    <location>
        <begin position="16"/>
        <end position="40"/>
    </location>
</feature>
<feature type="transmembrane region" description="Helical" evidence="1">
    <location>
        <begin position="248"/>
        <end position="271"/>
    </location>
</feature>
<feature type="transmembrane region" description="Helical" evidence="1">
    <location>
        <begin position="412"/>
        <end position="433"/>
    </location>
</feature>
<feature type="transmembrane region" description="Helical" evidence="1">
    <location>
        <begin position="361"/>
        <end position="380"/>
    </location>
</feature>
<keyword evidence="3" id="KW-1185">Reference proteome</keyword>
<feature type="transmembrane region" description="Helical" evidence="1">
    <location>
        <begin position="304"/>
        <end position="322"/>
    </location>
</feature>
<feature type="transmembrane region" description="Helical" evidence="1">
    <location>
        <begin position="161"/>
        <end position="182"/>
    </location>
</feature>
<feature type="transmembrane region" description="Helical" evidence="1">
    <location>
        <begin position="453"/>
        <end position="475"/>
    </location>
</feature>
<accession>A0A438M4U9</accession>
<feature type="transmembrane region" description="Helical" evidence="1">
    <location>
        <begin position="278"/>
        <end position="298"/>
    </location>
</feature>
<protein>
    <submittedName>
        <fullName evidence="2">Uncharacterized protein</fullName>
    </submittedName>
</protein>
<proteinExistence type="predicted"/>
<feature type="transmembrane region" description="Helical" evidence="1">
    <location>
        <begin position="124"/>
        <end position="149"/>
    </location>
</feature>
<reference evidence="2 3" key="1">
    <citation type="submission" date="2019-01" db="EMBL/GenBank/DDBJ databases">
        <title>Sequencing the genomes of 1000 actinobacteria strains.</title>
        <authorList>
            <person name="Klenk H.-P."/>
        </authorList>
    </citation>
    <scope>NUCLEOTIDE SEQUENCE [LARGE SCALE GENOMIC DNA]</scope>
    <source>
        <strain evidence="2 3">DSM 43925</strain>
    </source>
</reference>
<name>A0A438M4U9_9ACTN</name>
<dbReference type="EMBL" id="SAUN01000001">
    <property type="protein sequence ID" value="RVX40772.1"/>
    <property type="molecule type" value="Genomic_DNA"/>
</dbReference>
<feature type="transmembrane region" description="Helical" evidence="1">
    <location>
        <begin position="505"/>
        <end position="525"/>
    </location>
</feature>
<dbReference type="AlphaFoldDB" id="A0A438M4U9"/>
<feature type="transmembrane region" description="Helical" evidence="1">
    <location>
        <begin position="225"/>
        <end position="242"/>
    </location>
</feature>
<feature type="transmembrane region" description="Helical" evidence="1">
    <location>
        <begin position="194"/>
        <end position="213"/>
    </location>
</feature>
<sequence>MAVPPVDRSLLAPPFVALRVAVGVAVLGFGALTVFSVFGLGAEGLPGLFTFRSATVGDGLLLPLLSYALVRASGGVIAFRRRAVAFTAVGIFLAGAAIQAQWLLNPRPRANWTLPRPHYFNLPGWWHAVFFALGMAFLAGAAIAVVVRLRGEAPAVVESRIRSVGAVGTLASVFGFMALVAVDNAATSRDVPGLLALHLGASAVSAFVLLGFATRWRLLGRAAQLVVTALLPAGALAYAFPHDLRYDLWIALVVVIAGLAGVFAAGALTAVTVAQRCVLSAILLVCAVGPIYQAVTAAAAPRQLITAAAVGVVLVLAATLGLRLLRDDKADPLWTWVIPLAMVPVVGYALAGQYFAAHQPVNPLAVNLAGVVAAALFVTVTGRSVRAQFNLVIKAEQGGPMAPRLSEFKWQAYAGMVVAYVGTILASIVFAASTTPAADWTPGSVSQADVFRLGGVVAIVAVTCAGLALAAVLPVGRGIRHALVTALCLGFAAALGASIREQGFAGWVPIALAALTGLVTLCFVTEGIISNAGYLQNVVIGWGERTVAVACGFASAAATVWMTGPALQSSATGRGVLPGLVGLFVGAGACLLIPTLAARTLPGVHPPRQFTPNRPLHGILQDSFVVLVLSVSVAWVPTFFFSHVQGLANWWGLVIFYLALMGDAYKYVMKNNLAHVRRQREWVYAQAAATGRPVTADEDRALAGLARHVVRQNILAVGPLFMLLLLVIPSVFGGLDDEGFNQYFTV</sequence>
<comment type="caution">
    <text evidence="2">The sequence shown here is derived from an EMBL/GenBank/DDBJ whole genome shotgun (WGS) entry which is preliminary data.</text>
</comment>
<feature type="transmembrane region" description="Helical" evidence="1">
    <location>
        <begin position="482"/>
        <end position="499"/>
    </location>
</feature>
<feature type="transmembrane region" description="Helical" evidence="1">
    <location>
        <begin position="648"/>
        <end position="668"/>
    </location>
</feature>
<evidence type="ECO:0000313" key="3">
    <source>
        <dbReference type="Proteomes" id="UP000284824"/>
    </source>
</evidence>